<dbReference type="SUPFAM" id="SSF51905">
    <property type="entry name" value="FAD/NAD(P)-binding domain"/>
    <property type="match status" value="1"/>
</dbReference>
<evidence type="ECO:0000313" key="3">
    <source>
        <dbReference type="EMBL" id="NGO07851.1"/>
    </source>
</evidence>
<dbReference type="Gene3D" id="3.50.50.60">
    <property type="entry name" value="FAD/NAD(P)-binding domain"/>
    <property type="match status" value="1"/>
</dbReference>
<dbReference type="RefSeq" id="WP_165256686.1">
    <property type="nucleotide sequence ID" value="NZ_JAAKZY010000021.1"/>
</dbReference>
<gene>
    <name evidence="3" type="ORF">G5C60_09350</name>
</gene>
<name>A0A6G4V1J6_9ACTN</name>
<dbReference type="EMBL" id="JAAKZY010000021">
    <property type="protein sequence ID" value="NGO07851.1"/>
    <property type="molecule type" value="Genomic_DNA"/>
</dbReference>
<proteinExistence type="inferred from homology"/>
<protein>
    <submittedName>
        <fullName evidence="3">FAD-dependent oxidoreductase</fullName>
    </submittedName>
</protein>
<dbReference type="InterPro" id="IPR050816">
    <property type="entry name" value="Flavin-dep_Halogenase_NPB"/>
</dbReference>
<accession>A0A6G4V1J6</accession>
<keyword evidence="4" id="KW-1185">Reference proteome</keyword>
<keyword evidence="1" id="KW-0560">Oxidoreductase</keyword>
<dbReference type="PRINTS" id="PR00420">
    <property type="entry name" value="RNGMNOXGNASE"/>
</dbReference>
<comment type="caution">
    <text evidence="3">The sequence shown here is derived from an EMBL/GenBank/DDBJ whole genome shotgun (WGS) entry which is preliminary data.</text>
</comment>
<dbReference type="PANTHER" id="PTHR43747">
    <property type="entry name" value="FAD-BINDING PROTEIN"/>
    <property type="match status" value="1"/>
</dbReference>
<dbReference type="Pfam" id="PF12831">
    <property type="entry name" value="FAD_oxidored"/>
    <property type="match status" value="1"/>
</dbReference>
<evidence type="ECO:0000256" key="2">
    <source>
        <dbReference type="ARBA" id="ARBA00038396"/>
    </source>
</evidence>
<comment type="similarity">
    <text evidence="2">Belongs to the flavin-dependent halogenase family. Bacterial tryptophan halogenase subfamily.</text>
</comment>
<organism evidence="3 4">
    <name type="scientific">Streptomyces scabichelini</name>
    <dbReference type="NCBI Taxonomy" id="2711217"/>
    <lineage>
        <taxon>Bacteria</taxon>
        <taxon>Bacillati</taxon>
        <taxon>Actinomycetota</taxon>
        <taxon>Actinomycetes</taxon>
        <taxon>Kitasatosporales</taxon>
        <taxon>Streptomycetaceae</taxon>
        <taxon>Streptomyces</taxon>
    </lineage>
</organism>
<dbReference type="AlphaFoldDB" id="A0A6G4V1J6"/>
<reference evidence="3 4" key="1">
    <citation type="submission" date="2020-02" db="EMBL/GenBank/DDBJ databases">
        <title>Whole-genome analyses of novel actinobacteria.</title>
        <authorList>
            <person name="Sahin N."/>
            <person name="Gencbay T."/>
        </authorList>
    </citation>
    <scope>NUCLEOTIDE SEQUENCE [LARGE SCALE GENOMIC DNA]</scope>
    <source>
        <strain evidence="3 4">HC44</strain>
    </source>
</reference>
<dbReference type="PANTHER" id="PTHR43747:SF5">
    <property type="entry name" value="FAD-BINDING DOMAIN-CONTAINING PROTEIN"/>
    <property type="match status" value="1"/>
</dbReference>
<dbReference type="Proteomes" id="UP000472335">
    <property type="component" value="Unassembled WGS sequence"/>
</dbReference>
<evidence type="ECO:0000256" key="1">
    <source>
        <dbReference type="ARBA" id="ARBA00023002"/>
    </source>
</evidence>
<dbReference type="GO" id="GO:0016491">
    <property type="term" value="F:oxidoreductase activity"/>
    <property type="evidence" value="ECO:0007669"/>
    <property type="project" value="UniProtKB-KW"/>
</dbReference>
<evidence type="ECO:0000313" key="4">
    <source>
        <dbReference type="Proteomes" id="UP000472335"/>
    </source>
</evidence>
<sequence>MAEILIVGAGLAGSAAAVFCARRGHRVTVLESGGPPPGDAPPDGDVFTWERSEVSHARQGHAFLALSTRILRQEAPDVLDAVIARGARLTPLEHGSSETTVLSRRLVYEGVVRRAAQAEPGVEVVCGARVTGLRVDGWVEGVPRVSGVRTADGTEYVADLVVDASGRRSQVAKRVAELGVRPPTERAQPCGFFYLTQHYRLRGGAAFPSTDVPAVTELDYATALAFPGDNNTFQLSATVSVKDPLRHQLREPGAFTRFLESVPQTAPWLERGVPTGTPLPMGRIENRWRRLLDEHERPLVAGLVLLGDAAMQTNPTFGRGVSLTFTHARQLADTAEEAVRNPAGYVVSFEQWTAKVLGSWFELQLATDAVRHEQLELGVRGLTAKPGTDLTSRFVQAMTVLREHDPLVRSAALRMYHMLLTPQELMAERTVSRHIMAYLREHPRPEARTTGLSRAEFEAVVKGASHSPHAGKVSS</sequence>
<dbReference type="InterPro" id="IPR036188">
    <property type="entry name" value="FAD/NAD-bd_sf"/>
</dbReference>